<evidence type="ECO:0000313" key="10">
    <source>
        <dbReference type="EMBL" id="NXH25027.1"/>
    </source>
</evidence>
<name>A0A7K9IFS3_9CORV</name>
<dbReference type="SMART" id="SM00733">
    <property type="entry name" value="Mterf"/>
    <property type="match status" value="5"/>
</dbReference>
<dbReference type="Proteomes" id="UP000534930">
    <property type="component" value="Unassembled WGS sequence"/>
</dbReference>
<feature type="region of interest" description="Disordered" evidence="9">
    <location>
        <begin position="66"/>
        <end position="92"/>
    </location>
</feature>
<evidence type="ECO:0000256" key="9">
    <source>
        <dbReference type="SAM" id="MobiDB-lite"/>
    </source>
</evidence>
<keyword evidence="3" id="KW-0809">Transit peptide</keyword>
<accession>A0A7K9IFS3</accession>
<dbReference type="GO" id="GO:0006390">
    <property type="term" value="P:mitochondrial transcription"/>
    <property type="evidence" value="ECO:0007669"/>
    <property type="project" value="TreeGrafter"/>
</dbReference>
<evidence type="ECO:0000256" key="8">
    <source>
        <dbReference type="ARBA" id="ARBA00081775"/>
    </source>
</evidence>
<evidence type="ECO:0000256" key="4">
    <source>
        <dbReference type="ARBA" id="ARBA00023015"/>
    </source>
</evidence>
<dbReference type="EMBL" id="VWZQ01001489">
    <property type="protein sequence ID" value="NXH25027.1"/>
    <property type="molecule type" value="Genomic_DNA"/>
</dbReference>
<evidence type="ECO:0000256" key="2">
    <source>
        <dbReference type="ARBA" id="ARBA00007692"/>
    </source>
</evidence>
<dbReference type="GO" id="GO:0006355">
    <property type="term" value="P:regulation of DNA-templated transcription"/>
    <property type="evidence" value="ECO:0007669"/>
    <property type="project" value="UniProtKB-ARBA"/>
</dbReference>
<dbReference type="GO" id="GO:0061668">
    <property type="term" value="P:mitochondrial ribosome assembly"/>
    <property type="evidence" value="ECO:0007669"/>
    <property type="project" value="TreeGrafter"/>
</dbReference>
<evidence type="ECO:0000256" key="1">
    <source>
        <dbReference type="ARBA" id="ARBA00004173"/>
    </source>
</evidence>
<evidence type="ECO:0000256" key="3">
    <source>
        <dbReference type="ARBA" id="ARBA00022946"/>
    </source>
</evidence>
<evidence type="ECO:0000256" key="7">
    <source>
        <dbReference type="ARBA" id="ARBA00071275"/>
    </source>
</evidence>
<feature type="non-terminal residue" evidence="10">
    <location>
        <position position="1"/>
    </location>
</feature>
<comment type="subcellular location">
    <subcellularLocation>
        <location evidence="1">Mitochondrion</location>
    </subcellularLocation>
</comment>
<comment type="caution">
    <text evidence="10">The sequence shown here is derived from an EMBL/GenBank/DDBJ whole genome shotgun (WGS) entry which is preliminary data.</text>
</comment>
<keyword evidence="4" id="KW-0805">Transcription regulation</keyword>
<dbReference type="GO" id="GO:0005739">
    <property type="term" value="C:mitochondrion"/>
    <property type="evidence" value="ECO:0007669"/>
    <property type="project" value="UniProtKB-SubCell"/>
</dbReference>
<keyword evidence="11" id="KW-1185">Reference proteome</keyword>
<dbReference type="PANTHER" id="PTHR13068">
    <property type="entry name" value="CGI-12 PROTEIN-RELATED"/>
    <property type="match status" value="1"/>
</dbReference>
<evidence type="ECO:0000313" key="11">
    <source>
        <dbReference type="Proteomes" id="UP000534930"/>
    </source>
</evidence>
<dbReference type="InterPro" id="IPR003690">
    <property type="entry name" value="MTERF"/>
</dbReference>
<dbReference type="GO" id="GO:0003676">
    <property type="term" value="F:nucleic acid binding"/>
    <property type="evidence" value="ECO:0007669"/>
    <property type="project" value="InterPro"/>
</dbReference>
<dbReference type="Gene3D" id="1.25.70.10">
    <property type="entry name" value="Transcription termination factor 3, mitochondrial"/>
    <property type="match status" value="1"/>
</dbReference>
<sequence>MAVWARHVSRCCCLLNAARAVELTRRLRSRGCTAQACREFAPLAVLPAGKEVVLWRLQACRHVSVGSCSPPNSARDGSFSSPESNLPSVQQEQAKAEILPDLNAKILDEDWDDIPPSSALEVISEEEAVQIIAEPLLPIQSSTLRDYVDHSETLEKLVHLGVDLSQVEKRQKAGQLLLTLDFEKDIKKILLFLKDVGLEDNQLGPFLTKNPYILSEDLEALETRVAYLKSKKFGKSEIAQMVSRAPYLLLFSVERLDNRLGFFKNELGLSVKKTKDLVIRLPRLLTGKLEPVKENLQVCQIELGFQRHEIQQIVYKTPKILTASKKRLKQTFDYLHNIMGIPHHMLTRFPQVFNSKLLRIRERHMFLAFLGRAQYDPAQPSYIPLDQLVSLPDEVFCTEIAKASMQDFENFIKTL</sequence>
<dbReference type="Pfam" id="PF02536">
    <property type="entry name" value="mTERF"/>
    <property type="match status" value="1"/>
</dbReference>
<dbReference type="AlphaFoldDB" id="A0A7K9IFS3"/>
<evidence type="ECO:0000256" key="6">
    <source>
        <dbReference type="ARBA" id="ARBA00023163"/>
    </source>
</evidence>
<dbReference type="FunFam" id="1.25.70.10:FF:000002">
    <property type="entry name" value="transcription termination factor 3, mitochondrial"/>
    <property type="match status" value="1"/>
</dbReference>
<dbReference type="PANTHER" id="PTHR13068:SF194">
    <property type="entry name" value="TRANSCRIPTION TERMINATION FACTOR 3, MITOCHONDRIAL"/>
    <property type="match status" value="1"/>
</dbReference>
<feature type="compositionally biased region" description="Polar residues" evidence="9">
    <location>
        <begin position="78"/>
        <end position="92"/>
    </location>
</feature>
<protein>
    <recommendedName>
        <fullName evidence="7">Transcription termination factor 3, mitochondrial</fullName>
    </recommendedName>
    <alternativeName>
        <fullName evidence="8">mTERF domain-containing protein 1, mitochondrial</fullName>
    </alternativeName>
</protein>
<proteinExistence type="inferred from homology"/>
<dbReference type="InterPro" id="IPR038538">
    <property type="entry name" value="MTERF_sf"/>
</dbReference>
<evidence type="ECO:0000256" key="5">
    <source>
        <dbReference type="ARBA" id="ARBA00023128"/>
    </source>
</evidence>
<organism evidence="10 11">
    <name type="scientific">Myiagra hebetior</name>
    <dbReference type="NCBI Taxonomy" id="381031"/>
    <lineage>
        <taxon>Eukaryota</taxon>
        <taxon>Metazoa</taxon>
        <taxon>Chordata</taxon>
        <taxon>Craniata</taxon>
        <taxon>Vertebrata</taxon>
        <taxon>Euteleostomi</taxon>
        <taxon>Archelosauria</taxon>
        <taxon>Archosauria</taxon>
        <taxon>Dinosauria</taxon>
        <taxon>Saurischia</taxon>
        <taxon>Theropoda</taxon>
        <taxon>Coelurosauria</taxon>
        <taxon>Aves</taxon>
        <taxon>Neognathae</taxon>
        <taxon>Neoaves</taxon>
        <taxon>Telluraves</taxon>
        <taxon>Australaves</taxon>
        <taxon>Passeriformes</taxon>
        <taxon>Corvoidea</taxon>
        <taxon>Monarchidae</taxon>
        <taxon>Myiagra</taxon>
    </lineage>
</organism>
<reference evidence="10 11" key="1">
    <citation type="submission" date="2019-09" db="EMBL/GenBank/DDBJ databases">
        <title>Bird 10,000 Genomes (B10K) Project - Family phase.</title>
        <authorList>
            <person name="Zhang G."/>
        </authorList>
    </citation>
    <scope>NUCLEOTIDE SEQUENCE [LARGE SCALE GENOMIC DNA]</scope>
    <source>
        <strain evidence="10">B10K-DU-001-33</strain>
        <tissue evidence="10">Muscle</tissue>
    </source>
</reference>
<feature type="non-terminal residue" evidence="10">
    <location>
        <position position="415"/>
    </location>
</feature>
<keyword evidence="5" id="KW-0496">Mitochondrion</keyword>
<gene>
    <name evidence="10" type="primary">Mterf3</name>
    <name evidence="10" type="ORF">MYIHEB_R11735</name>
</gene>
<comment type="similarity">
    <text evidence="2">Belongs to the mTERF family.</text>
</comment>
<keyword evidence="6" id="KW-0804">Transcription</keyword>